<protein>
    <submittedName>
        <fullName evidence="3">CHRD domain-containing protein</fullName>
    </submittedName>
</protein>
<proteinExistence type="predicted"/>
<dbReference type="Pfam" id="PF07452">
    <property type="entry name" value="CHRD"/>
    <property type="match status" value="1"/>
</dbReference>
<feature type="signal peptide" evidence="1">
    <location>
        <begin position="1"/>
        <end position="28"/>
    </location>
</feature>
<organism evidence="3 4">
    <name type="scientific">Thalassobellus suaedae</name>
    <dbReference type="NCBI Taxonomy" id="3074124"/>
    <lineage>
        <taxon>Bacteria</taxon>
        <taxon>Pseudomonadati</taxon>
        <taxon>Bacteroidota</taxon>
        <taxon>Flavobacteriia</taxon>
        <taxon>Flavobacteriales</taxon>
        <taxon>Flavobacteriaceae</taxon>
        <taxon>Thalassobellus</taxon>
    </lineage>
</organism>
<feature type="chain" id="PRO_5045937830" evidence="1">
    <location>
        <begin position="29"/>
        <end position="189"/>
    </location>
</feature>
<dbReference type="RefSeq" id="WP_415865000.1">
    <property type="nucleotide sequence ID" value="NZ_CP134537.1"/>
</dbReference>
<dbReference type="EMBL" id="CP134537">
    <property type="protein sequence ID" value="WNH08294.1"/>
    <property type="molecule type" value="Genomic_DNA"/>
</dbReference>
<dbReference type="PROSITE" id="PS50933">
    <property type="entry name" value="CHRD"/>
    <property type="match status" value="1"/>
</dbReference>
<evidence type="ECO:0000256" key="1">
    <source>
        <dbReference type="SAM" id="SignalP"/>
    </source>
</evidence>
<reference evidence="3 4" key="1">
    <citation type="submission" date="2023-09" db="EMBL/GenBank/DDBJ databases">
        <title>Thalassobella suaedae gen. nov., sp. nov., a marine bacterium of the family Flavobacteriaceae isolated from a halophyte Suaeda japonica.</title>
        <authorList>
            <person name="Lee S.Y."/>
            <person name="Hwang C.Y."/>
        </authorList>
    </citation>
    <scope>NUCLEOTIDE SEQUENCE [LARGE SCALE GENOMIC DNA]</scope>
    <source>
        <strain evidence="3 4">HL-DH14</strain>
    </source>
</reference>
<evidence type="ECO:0000313" key="3">
    <source>
        <dbReference type="EMBL" id="WNH08294.1"/>
    </source>
</evidence>
<evidence type="ECO:0000259" key="2">
    <source>
        <dbReference type="PROSITE" id="PS50933"/>
    </source>
</evidence>
<dbReference type="InterPro" id="IPR010895">
    <property type="entry name" value="CHRD"/>
</dbReference>
<keyword evidence="1" id="KW-0732">Signal</keyword>
<name>A0ABY9XRG8_9FLAO</name>
<dbReference type="Proteomes" id="UP001302806">
    <property type="component" value="Chromosome"/>
</dbReference>
<sequence>MIKLLLKSTVSFCLFVALGLTLSGCSNESLVDMQAEDSLNITLFAKQSASQKDKMNITTHLSGDNEVPARDTNATGQVVVRINKDESSIYFKIIVANVQTNITGSHFHMGPAGTNAGVVVNLLNISDFPPETIAPVNGILAEGTITASNLSGALAGKPLSNLISAIRAGNIYVNVHTTTYPGGEVRGQL</sequence>
<feature type="domain" description="CHRD" evidence="2">
    <location>
        <begin position="53"/>
        <end position="189"/>
    </location>
</feature>
<accession>A0ABY9XRG8</accession>
<dbReference type="PROSITE" id="PS51257">
    <property type="entry name" value="PROKAR_LIPOPROTEIN"/>
    <property type="match status" value="1"/>
</dbReference>
<gene>
    <name evidence="3" type="ORF">RHP51_14260</name>
</gene>
<evidence type="ECO:0000313" key="4">
    <source>
        <dbReference type="Proteomes" id="UP001302806"/>
    </source>
</evidence>
<dbReference type="SMART" id="SM00754">
    <property type="entry name" value="CHRD"/>
    <property type="match status" value="1"/>
</dbReference>